<evidence type="ECO:0000259" key="2">
    <source>
        <dbReference type="Pfam" id="PF09850"/>
    </source>
</evidence>
<evidence type="ECO:0000256" key="1">
    <source>
        <dbReference type="SAM" id="Phobius"/>
    </source>
</evidence>
<evidence type="ECO:0000313" key="5">
    <source>
        <dbReference type="Proteomes" id="UP000224974"/>
    </source>
</evidence>
<dbReference type="AlphaFoldDB" id="A0A2C6DSC5"/>
<dbReference type="Gene3D" id="1.25.40.590">
    <property type="entry name" value="Type IV / VI secretion system, DotU"/>
    <property type="match status" value="1"/>
</dbReference>
<dbReference type="Proteomes" id="UP000224974">
    <property type="component" value="Unassembled WGS sequence"/>
</dbReference>
<proteinExistence type="predicted"/>
<reference evidence="3" key="1">
    <citation type="submission" date="2017-09" db="EMBL/GenBank/DDBJ databases">
        <title>FDA dAtabase for Regulatory Grade micrObial Sequences (FDA-ARGOS): Supporting development and validation of Infectious Disease Dx tests.</title>
        <authorList>
            <person name="Minogue T."/>
            <person name="Wolcott M."/>
            <person name="Wasieloski L."/>
            <person name="Aguilar W."/>
            <person name="Moore D."/>
            <person name="Tallon L.J."/>
            <person name="Sadzewicz L."/>
            <person name="Ott S."/>
            <person name="Zhao X."/>
            <person name="Nagaraj S."/>
            <person name="Vavikolanu K."/>
            <person name="Aluvathingal J."/>
            <person name="Nadendla S."/>
            <person name="Sichtig H."/>
        </authorList>
    </citation>
    <scope>NUCLEOTIDE SEQUENCE</scope>
    <source>
        <strain evidence="3">FDAARGOS_387</strain>
    </source>
</reference>
<keyword evidence="1" id="KW-0472">Membrane</keyword>
<dbReference type="RefSeq" id="WP_029095271.1">
    <property type="nucleotide sequence ID" value="NZ_CAADJA010000002.1"/>
</dbReference>
<dbReference type="EMBL" id="PDDX01000001">
    <property type="protein sequence ID" value="PHI31724.1"/>
    <property type="molecule type" value="Genomic_DNA"/>
</dbReference>
<evidence type="ECO:0000313" key="4">
    <source>
        <dbReference type="EMBL" id="VFS52563.1"/>
    </source>
</evidence>
<dbReference type="Proteomes" id="UP000373449">
    <property type="component" value="Unassembled WGS sequence"/>
</dbReference>
<dbReference type="InterPro" id="IPR038522">
    <property type="entry name" value="T4/T6SS_DotU_sf"/>
</dbReference>
<keyword evidence="1" id="KW-1133">Transmembrane helix</keyword>
<evidence type="ECO:0000313" key="6">
    <source>
        <dbReference type="Proteomes" id="UP000373449"/>
    </source>
</evidence>
<dbReference type="EMBL" id="CAADJA010000002">
    <property type="protein sequence ID" value="VFS52563.1"/>
    <property type="molecule type" value="Genomic_DNA"/>
</dbReference>
<sequence length="247" mass="28211">MGPNSNSIRASESLAQNTFSLRGESINPMIDAATPLLGMTQRLRDITNLDNADIVYRQVVNDISAIEQILQEKGYETGAIVSFRYVLCTFIDELAMQHPWSAQNNWGTHSLLVKFHNESWGGERAYILLDRLMGEPKRYKDLLEFIYLCFCLGFRGRYKVATGGDDEFSRIFRRLHNQILALQDDTGGTLLHQGKPIKESYKLSNRLSIKRLSIGLFAGLLVIYGFYFFKLHSQSQDILTQLNKLLH</sequence>
<reference evidence="4 6" key="3">
    <citation type="submission" date="2019-03" db="EMBL/GenBank/DDBJ databases">
        <authorList>
            <consortium name="Pathogen Informatics"/>
        </authorList>
    </citation>
    <scope>NUCLEOTIDE SEQUENCE [LARGE SCALE GENOMIC DNA]</scope>
    <source>
        <strain evidence="4 6">NCTC12282</strain>
    </source>
</reference>
<dbReference type="STRING" id="1111728.GCA_000427805_02869"/>
<dbReference type="PANTHER" id="PTHR38033:SF1">
    <property type="entry name" value="DOTU FAMILY TYPE IV_VI SECRETION SYSTEM PROTEIN"/>
    <property type="match status" value="1"/>
</dbReference>
<evidence type="ECO:0000313" key="3">
    <source>
        <dbReference type="EMBL" id="PHI31724.1"/>
    </source>
</evidence>
<dbReference type="PANTHER" id="PTHR38033">
    <property type="entry name" value="MEMBRANE PROTEIN-RELATED"/>
    <property type="match status" value="1"/>
</dbReference>
<dbReference type="NCBIfam" id="NF038228">
    <property type="entry name" value="IcmH_DotU_IVB"/>
    <property type="match status" value="1"/>
</dbReference>
<organism evidence="3 5">
    <name type="scientific">Budvicia aquatica</name>
    <dbReference type="NCBI Taxonomy" id="82979"/>
    <lineage>
        <taxon>Bacteria</taxon>
        <taxon>Pseudomonadati</taxon>
        <taxon>Pseudomonadota</taxon>
        <taxon>Gammaproteobacteria</taxon>
        <taxon>Enterobacterales</taxon>
        <taxon>Budviciaceae</taxon>
        <taxon>Budvicia</taxon>
    </lineage>
</organism>
<reference evidence="5" key="2">
    <citation type="submission" date="2017-09" db="EMBL/GenBank/DDBJ databases">
        <title>FDA dAtabase for Regulatory Grade micrObial Sequences (FDA-ARGOS): Supporting development and validation of Infectious Disease Dx tests.</title>
        <authorList>
            <person name="Minogue T."/>
            <person name="Wolcott M."/>
            <person name="Wasieloski L."/>
            <person name="Aguilar W."/>
            <person name="Moore D."/>
            <person name="Tallon L."/>
            <person name="Sadzewicz L."/>
            <person name="Ott S."/>
            <person name="Zhao X."/>
            <person name="Nagaraj S."/>
            <person name="Vavikolanu K."/>
            <person name="Aluvathingal J."/>
            <person name="Nadendla S."/>
            <person name="Sichtig H."/>
        </authorList>
    </citation>
    <scope>NUCLEOTIDE SEQUENCE [LARGE SCALE GENOMIC DNA]</scope>
    <source>
        <strain evidence="5">FDAARGOS_387</strain>
    </source>
</reference>
<protein>
    <submittedName>
        <fullName evidence="4">Uncharacterized protein conserved in bacteria</fullName>
    </submittedName>
</protein>
<accession>A0A2C6DSC5</accession>
<dbReference type="OrthoDB" id="345640at2"/>
<dbReference type="NCBIfam" id="TIGR03349">
    <property type="entry name" value="IV_VI_DotU"/>
    <property type="match status" value="1"/>
</dbReference>
<feature type="transmembrane region" description="Helical" evidence="1">
    <location>
        <begin position="212"/>
        <end position="229"/>
    </location>
</feature>
<feature type="domain" description="Type IV / VI secretion system DotU" evidence="2">
    <location>
        <begin position="28"/>
        <end position="227"/>
    </location>
</feature>
<dbReference type="Pfam" id="PF09850">
    <property type="entry name" value="DotU"/>
    <property type="match status" value="1"/>
</dbReference>
<dbReference type="InterPro" id="IPR017732">
    <property type="entry name" value="T4/T6SS_DotU"/>
</dbReference>
<keyword evidence="5" id="KW-1185">Reference proteome</keyword>
<gene>
    <name evidence="3" type="ORF">CRN84_21525</name>
    <name evidence="4" type="ORF">NCTC12282_05883</name>
</gene>
<keyword evidence="1" id="KW-0812">Transmembrane</keyword>
<name>A0A2C6DSC5_9GAMM</name>